<dbReference type="GO" id="GO:0080025">
    <property type="term" value="F:phosphatidylinositol-3,5-bisphosphate binding"/>
    <property type="evidence" value="ECO:0007669"/>
    <property type="project" value="TreeGrafter"/>
</dbReference>
<sequence>IKQTLDEVDNPALSGLTCSPDYLITYSQNLRKLFDETKCNFGDNFATIFRLVNLFASFLVYAKATANSSPNITVSERMTNLCKSLGANLLKLFSDINRKNDDLLATISSDLVSITDAAETLQGVLKDSSLDLLPDLLETELQTMEQAIEKALKAVDVLMQNSQKADTGTKLEVNGK</sequence>
<evidence type="ECO:0000313" key="1">
    <source>
        <dbReference type="EMBL" id="JAS49456.1"/>
    </source>
</evidence>
<dbReference type="GO" id="GO:0048268">
    <property type="term" value="P:clathrin coat assembly"/>
    <property type="evidence" value="ECO:0007669"/>
    <property type="project" value="TreeGrafter"/>
</dbReference>
<accession>A0A1B6FGX6</accession>
<feature type="non-terminal residue" evidence="1">
    <location>
        <position position="176"/>
    </location>
</feature>
<dbReference type="GO" id="GO:0035615">
    <property type="term" value="F:clathrin adaptor activity"/>
    <property type="evidence" value="ECO:0007669"/>
    <property type="project" value="TreeGrafter"/>
</dbReference>
<dbReference type="AlphaFoldDB" id="A0A1B6FGX6"/>
<dbReference type="GO" id="GO:0030136">
    <property type="term" value="C:clathrin-coated vesicle"/>
    <property type="evidence" value="ECO:0007669"/>
    <property type="project" value="TreeGrafter"/>
</dbReference>
<dbReference type="GO" id="GO:0030864">
    <property type="term" value="C:cortical actin cytoskeleton"/>
    <property type="evidence" value="ECO:0007669"/>
    <property type="project" value="TreeGrafter"/>
</dbReference>
<dbReference type="Gene3D" id="1.20.1410.10">
    <property type="entry name" value="I/LWEQ domain"/>
    <property type="match status" value="1"/>
</dbReference>
<gene>
    <name evidence="1" type="ORF">g.49802</name>
</gene>
<dbReference type="InterPro" id="IPR030224">
    <property type="entry name" value="Sla2_fam"/>
</dbReference>
<dbReference type="PANTHER" id="PTHR10407:SF15">
    <property type="entry name" value="HUNTINGTIN INTERACTING PROTEIN 1"/>
    <property type="match status" value="1"/>
</dbReference>
<protein>
    <submittedName>
        <fullName evidence="1">Uncharacterized protein</fullName>
    </submittedName>
</protein>
<dbReference type="EMBL" id="GECZ01020313">
    <property type="protein sequence ID" value="JAS49456.1"/>
    <property type="molecule type" value="Transcribed_RNA"/>
</dbReference>
<name>A0A1B6FGX6_9HEMI</name>
<reference evidence="1" key="1">
    <citation type="submission" date="2015-11" db="EMBL/GenBank/DDBJ databases">
        <title>De novo transcriptome assembly of four potential Pierce s Disease insect vectors from Arizona vineyards.</title>
        <authorList>
            <person name="Tassone E.E."/>
        </authorList>
    </citation>
    <scope>NUCLEOTIDE SEQUENCE</scope>
</reference>
<organism evidence="1">
    <name type="scientific">Cuerna arida</name>
    <dbReference type="NCBI Taxonomy" id="1464854"/>
    <lineage>
        <taxon>Eukaryota</taxon>
        <taxon>Metazoa</taxon>
        <taxon>Ecdysozoa</taxon>
        <taxon>Arthropoda</taxon>
        <taxon>Hexapoda</taxon>
        <taxon>Insecta</taxon>
        <taxon>Pterygota</taxon>
        <taxon>Neoptera</taxon>
        <taxon>Paraneoptera</taxon>
        <taxon>Hemiptera</taxon>
        <taxon>Auchenorrhyncha</taxon>
        <taxon>Membracoidea</taxon>
        <taxon>Cicadellidae</taxon>
        <taxon>Cicadellinae</taxon>
        <taxon>Proconiini</taxon>
        <taxon>Cuerna</taxon>
    </lineage>
</organism>
<dbReference type="GO" id="GO:0051015">
    <property type="term" value="F:actin filament binding"/>
    <property type="evidence" value="ECO:0007669"/>
    <property type="project" value="TreeGrafter"/>
</dbReference>
<dbReference type="GO" id="GO:0043325">
    <property type="term" value="F:phosphatidylinositol-3,4-bisphosphate binding"/>
    <property type="evidence" value="ECO:0007669"/>
    <property type="project" value="TreeGrafter"/>
</dbReference>
<dbReference type="GO" id="GO:0006897">
    <property type="term" value="P:endocytosis"/>
    <property type="evidence" value="ECO:0007669"/>
    <property type="project" value="InterPro"/>
</dbReference>
<feature type="non-terminal residue" evidence="1">
    <location>
        <position position="1"/>
    </location>
</feature>
<dbReference type="GO" id="GO:0032051">
    <property type="term" value="F:clathrin light chain binding"/>
    <property type="evidence" value="ECO:0007669"/>
    <property type="project" value="TreeGrafter"/>
</dbReference>
<proteinExistence type="predicted"/>
<dbReference type="GO" id="GO:0007015">
    <property type="term" value="P:actin filament organization"/>
    <property type="evidence" value="ECO:0007669"/>
    <property type="project" value="TreeGrafter"/>
</dbReference>
<dbReference type="PANTHER" id="PTHR10407">
    <property type="entry name" value="HUNTINGTIN INTERACTING PROTEIN 1"/>
    <property type="match status" value="1"/>
</dbReference>